<evidence type="ECO:0000256" key="2">
    <source>
        <dbReference type="ARBA" id="ARBA00011270"/>
    </source>
</evidence>
<dbReference type="EMBL" id="JBJVNI010000040">
    <property type="protein sequence ID" value="MFM9615765.1"/>
    <property type="molecule type" value="Genomic_DNA"/>
</dbReference>
<evidence type="ECO:0000256" key="8">
    <source>
        <dbReference type="HAMAP-Rule" id="MF_00131"/>
    </source>
</evidence>
<dbReference type="Pfam" id="PF00290">
    <property type="entry name" value="Trp_syntA"/>
    <property type="match status" value="1"/>
</dbReference>
<organism evidence="10 11">
    <name type="scientific">Streptomyces niveiscabiei</name>
    <dbReference type="NCBI Taxonomy" id="164115"/>
    <lineage>
        <taxon>Bacteria</taxon>
        <taxon>Bacillati</taxon>
        <taxon>Actinomycetota</taxon>
        <taxon>Actinomycetes</taxon>
        <taxon>Kitasatosporales</taxon>
        <taxon>Streptomycetaceae</taxon>
        <taxon>Streptomyces</taxon>
    </lineage>
</organism>
<dbReference type="PANTHER" id="PTHR43406">
    <property type="entry name" value="TRYPTOPHAN SYNTHASE, ALPHA CHAIN"/>
    <property type="match status" value="1"/>
</dbReference>
<evidence type="ECO:0000256" key="9">
    <source>
        <dbReference type="RuleBase" id="RU003662"/>
    </source>
</evidence>
<dbReference type="EC" id="4.2.1.20" evidence="8"/>
<evidence type="ECO:0000256" key="7">
    <source>
        <dbReference type="ARBA" id="ARBA00049047"/>
    </source>
</evidence>
<evidence type="ECO:0000256" key="6">
    <source>
        <dbReference type="ARBA" id="ARBA00023239"/>
    </source>
</evidence>
<comment type="subunit">
    <text evidence="2 8">Tetramer of two alpha and two beta chains.</text>
</comment>
<dbReference type="GO" id="GO:0004834">
    <property type="term" value="F:tryptophan synthase activity"/>
    <property type="evidence" value="ECO:0007669"/>
    <property type="project" value="UniProtKB-EC"/>
</dbReference>
<comment type="function">
    <text evidence="8">The alpha subunit is responsible for the aldol cleavage of indoleglycerol phosphate to indole and glyceraldehyde 3-phosphate.</text>
</comment>
<dbReference type="InterPro" id="IPR011060">
    <property type="entry name" value="RibuloseP-bd_barrel"/>
</dbReference>
<proteinExistence type="inferred from homology"/>
<feature type="active site" description="Proton acceptor" evidence="8">
    <location>
        <position position="59"/>
    </location>
</feature>
<accession>A0ABW9I8I6</accession>
<dbReference type="PANTHER" id="PTHR43406:SF1">
    <property type="entry name" value="TRYPTOPHAN SYNTHASE ALPHA CHAIN, CHLOROPLASTIC"/>
    <property type="match status" value="1"/>
</dbReference>
<evidence type="ECO:0000256" key="5">
    <source>
        <dbReference type="ARBA" id="ARBA00023141"/>
    </source>
</evidence>
<dbReference type="Proteomes" id="UP001631957">
    <property type="component" value="Unassembled WGS sequence"/>
</dbReference>
<dbReference type="SUPFAM" id="SSF51366">
    <property type="entry name" value="Ribulose-phoshate binding barrel"/>
    <property type="match status" value="1"/>
</dbReference>
<feature type="active site" description="Proton acceptor" evidence="8">
    <location>
        <position position="70"/>
    </location>
</feature>
<dbReference type="NCBIfam" id="TIGR00262">
    <property type="entry name" value="trpA"/>
    <property type="match status" value="1"/>
</dbReference>
<evidence type="ECO:0000256" key="3">
    <source>
        <dbReference type="ARBA" id="ARBA00022605"/>
    </source>
</evidence>
<dbReference type="CDD" id="cd04724">
    <property type="entry name" value="Tryptophan_synthase_alpha"/>
    <property type="match status" value="1"/>
</dbReference>
<keyword evidence="5 8" id="KW-0057">Aromatic amino acid biosynthesis</keyword>
<dbReference type="InterPro" id="IPR013785">
    <property type="entry name" value="Aldolase_TIM"/>
</dbReference>
<evidence type="ECO:0000256" key="4">
    <source>
        <dbReference type="ARBA" id="ARBA00022822"/>
    </source>
</evidence>
<evidence type="ECO:0000313" key="11">
    <source>
        <dbReference type="Proteomes" id="UP001631957"/>
    </source>
</evidence>
<reference evidence="10 11" key="1">
    <citation type="submission" date="2024-12" db="EMBL/GenBank/DDBJ databases">
        <title>Forecasting of Potato common scab and diversities of Pathogenic streptomyces spp. in china.</title>
        <authorList>
            <person name="Handique U."/>
            <person name="Wu J."/>
        </authorList>
    </citation>
    <scope>NUCLEOTIDE SEQUENCE [LARGE SCALE GENOMIC DNA]</scope>
    <source>
        <strain evidence="10 11">ZRIMU1530</strain>
    </source>
</reference>
<sequence length="279" mass="28740">MTNSTSPSWPPADRLDRALAVSHAKGRAALGLYLPLGYPTRTASLDALHSMAQSADVLEIGVPHHDPVMDGPLIREASAQALAAGFQMHDVFTATSELTASTPAALLVMSYWAPIAQYGIEPFARRLAVAGGAGVLIPDLPPPAAEAWRAAAASAGLHTIPLIQSRASTAQLAAIGASHSGMVYAPATPGLTGSQHPLSPDLPRLVHRLRTTTHLPVAVGIGISTPGQAAQAAAYADAVVVGSAVIRRMRDEPNTPATAADEIARDFAAGVRRARCSAA</sequence>
<protein>
    <recommendedName>
        <fullName evidence="8">Tryptophan synthase alpha chain</fullName>
        <ecNumber evidence="8">4.2.1.20</ecNumber>
    </recommendedName>
</protein>
<dbReference type="RefSeq" id="WP_409111046.1">
    <property type="nucleotide sequence ID" value="NZ_JBJVNI010000040.1"/>
</dbReference>
<comment type="similarity">
    <text evidence="8 9">Belongs to the TrpA family.</text>
</comment>
<evidence type="ECO:0000256" key="1">
    <source>
        <dbReference type="ARBA" id="ARBA00004733"/>
    </source>
</evidence>
<evidence type="ECO:0000313" key="10">
    <source>
        <dbReference type="EMBL" id="MFM9615765.1"/>
    </source>
</evidence>
<keyword evidence="11" id="KW-1185">Reference proteome</keyword>
<dbReference type="InterPro" id="IPR002028">
    <property type="entry name" value="Trp_synthase_suA"/>
</dbReference>
<dbReference type="HAMAP" id="MF_00131">
    <property type="entry name" value="Trp_synth_alpha"/>
    <property type="match status" value="1"/>
</dbReference>
<keyword evidence="4 8" id="KW-0822">Tryptophan biosynthesis</keyword>
<comment type="catalytic activity">
    <reaction evidence="7 8">
        <text>(1S,2R)-1-C-(indol-3-yl)glycerol 3-phosphate + L-serine = D-glyceraldehyde 3-phosphate + L-tryptophan + H2O</text>
        <dbReference type="Rhea" id="RHEA:10532"/>
        <dbReference type="ChEBI" id="CHEBI:15377"/>
        <dbReference type="ChEBI" id="CHEBI:33384"/>
        <dbReference type="ChEBI" id="CHEBI:57912"/>
        <dbReference type="ChEBI" id="CHEBI:58866"/>
        <dbReference type="ChEBI" id="CHEBI:59776"/>
        <dbReference type="EC" id="4.2.1.20"/>
    </reaction>
</comment>
<gene>
    <name evidence="8 10" type="primary">trpA</name>
    <name evidence="10" type="ORF">ACKI18_44700</name>
</gene>
<keyword evidence="6 8" id="KW-0456">Lyase</keyword>
<comment type="pathway">
    <text evidence="1 8">Amino-acid biosynthesis; L-tryptophan biosynthesis; L-tryptophan from chorismate: step 5/5.</text>
</comment>
<name>A0ABW9I8I6_9ACTN</name>
<dbReference type="Gene3D" id="3.20.20.70">
    <property type="entry name" value="Aldolase class I"/>
    <property type="match status" value="1"/>
</dbReference>
<comment type="caution">
    <text evidence="10">The sequence shown here is derived from an EMBL/GenBank/DDBJ whole genome shotgun (WGS) entry which is preliminary data.</text>
</comment>
<keyword evidence="3 8" id="KW-0028">Amino-acid biosynthesis</keyword>